<organism evidence="1 2">
    <name type="scientific">Gymnopus androsaceus JB14</name>
    <dbReference type="NCBI Taxonomy" id="1447944"/>
    <lineage>
        <taxon>Eukaryota</taxon>
        <taxon>Fungi</taxon>
        <taxon>Dikarya</taxon>
        <taxon>Basidiomycota</taxon>
        <taxon>Agaricomycotina</taxon>
        <taxon>Agaricomycetes</taxon>
        <taxon>Agaricomycetidae</taxon>
        <taxon>Agaricales</taxon>
        <taxon>Marasmiineae</taxon>
        <taxon>Omphalotaceae</taxon>
        <taxon>Gymnopus</taxon>
    </lineage>
</organism>
<keyword evidence="2" id="KW-1185">Reference proteome</keyword>
<name>A0A6A4GBF5_9AGAR</name>
<reference evidence="1" key="1">
    <citation type="journal article" date="2019" name="Environ. Microbiol.">
        <title>Fungal ecological strategies reflected in gene transcription - a case study of two litter decomposers.</title>
        <authorList>
            <person name="Barbi F."/>
            <person name="Kohler A."/>
            <person name="Barry K."/>
            <person name="Baskaran P."/>
            <person name="Daum C."/>
            <person name="Fauchery L."/>
            <person name="Ihrmark K."/>
            <person name="Kuo A."/>
            <person name="LaButti K."/>
            <person name="Lipzen A."/>
            <person name="Morin E."/>
            <person name="Grigoriev I.V."/>
            <person name="Henrissat B."/>
            <person name="Lindahl B."/>
            <person name="Martin F."/>
        </authorList>
    </citation>
    <scope>NUCLEOTIDE SEQUENCE</scope>
    <source>
        <strain evidence="1">JB14</strain>
    </source>
</reference>
<gene>
    <name evidence="1" type="ORF">BT96DRAFT_1009996</name>
</gene>
<proteinExistence type="predicted"/>
<accession>A0A6A4GBF5</accession>
<protein>
    <submittedName>
        <fullName evidence="1">Uncharacterized protein</fullName>
    </submittedName>
</protein>
<evidence type="ECO:0000313" key="1">
    <source>
        <dbReference type="EMBL" id="KAE9382826.1"/>
    </source>
</evidence>
<dbReference type="EMBL" id="ML770954">
    <property type="protein sequence ID" value="KAE9382826.1"/>
    <property type="molecule type" value="Genomic_DNA"/>
</dbReference>
<evidence type="ECO:0000313" key="2">
    <source>
        <dbReference type="Proteomes" id="UP000799118"/>
    </source>
</evidence>
<sequence>MIKFQKALSVAISGDKALTLEQLWSRLENQGTLASLKFVAHTLELPTTLCNLSAKVSMMHVHHACCTSKKPESIPLLLDWIEPTDTTPPTFIIPTGTPETPLIYSMRHLVLHHCILVELCTKELRESNAGTIKADEWRTIEHSVSPYSTHHPLW</sequence>
<dbReference type="Proteomes" id="UP000799118">
    <property type="component" value="Unassembled WGS sequence"/>
</dbReference>
<dbReference type="OrthoDB" id="3234349at2759"/>
<dbReference type="AlphaFoldDB" id="A0A6A4GBF5"/>